<dbReference type="GO" id="GO:0003677">
    <property type="term" value="F:DNA binding"/>
    <property type="evidence" value="ECO:0007669"/>
    <property type="project" value="UniProtKB-UniRule"/>
</dbReference>
<proteinExistence type="inferred from homology"/>
<comment type="caution">
    <text evidence="18">Lacks conserved residue(s) required for the propagation of feature annotation.</text>
</comment>
<dbReference type="SUPFAM" id="SSF161234">
    <property type="entry name" value="E7 C-terminal domain-like"/>
    <property type="match status" value="1"/>
</dbReference>
<evidence type="ECO:0000256" key="7">
    <source>
        <dbReference type="ARBA" id="ARBA00022771"/>
    </source>
</evidence>
<evidence type="ECO:0000256" key="4">
    <source>
        <dbReference type="ARBA" id="ARBA00022581"/>
    </source>
</evidence>
<comment type="subunit">
    <text evidence="18">Homodimer. Homooligomer. Interacts with host RB1; this interaction induces dissociation of RB1-E2F1 complex thereby disrupting RB1 activity. Interacts with host EP300; this interaction represses EP300 transcriptional activity. Interacts with protein E2; this interaction inhibits E7 oncogenic activity. Interacts with host TMEM173/STING; this interaction impairs the ability of TMEM173/STING to sense cytosolic DNA and promote the production of type I interferon (IFN-alpha and IFN-beta).</text>
</comment>
<keyword evidence="16 18" id="KW-0899">Viral immunoevasion</keyword>
<evidence type="ECO:0000256" key="17">
    <source>
        <dbReference type="ARBA" id="ARBA00023309"/>
    </source>
</evidence>
<keyword evidence="1 18" id="KW-1121">Modulation of host cell cycle by virus</keyword>
<evidence type="ECO:0000256" key="15">
    <source>
        <dbReference type="ARBA" id="ARBA00023258"/>
    </source>
</evidence>
<dbReference type="GO" id="GO:0003700">
    <property type="term" value="F:DNA-binding transcription factor activity"/>
    <property type="evidence" value="ECO:0007669"/>
    <property type="project" value="UniProtKB-UniRule"/>
</dbReference>
<evidence type="ECO:0000256" key="16">
    <source>
        <dbReference type="ARBA" id="ARBA00023280"/>
    </source>
</evidence>
<evidence type="ECO:0000256" key="18">
    <source>
        <dbReference type="HAMAP-Rule" id="MF_04004"/>
    </source>
</evidence>
<dbReference type="GO" id="GO:0039645">
    <property type="term" value="P:symbiont-mediated perturbation of host cell cycle G1/S transition checkpoint"/>
    <property type="evidence" value="ECO:0007669"/>
    <property type="project" value="UniProtKB-UniRule"/>
</dbReference>
<evidence type="ECO:0000256" key="9">
    <source>
        <dbReference type="ARBA" id="ARBA00022833"/>
    </source>
</evidence>
<reference evidence="19 20" key="1">
    <citation type="journal article" date="2010" name="Virology">
        <title>Ovis aries Papillomavirus 3: a prototype of a novel genus in the family Papillomaviridae associated with ovine squamous cell carcinoma.</title>
        <authorList>
            <person name="Alberti A."/>
            <person name="Pirino S."/>
            <person name="Pintore F."/>
            <person name="Addis M.F."/>
            <person name="Chessa B."/>
            <person name="Cacciotto C."/>
            <person name="Cubeddu T."/>
            <person name="Anfossi A."/>
            <person name="Benenati G."/>
            <person name="Coradduzza E."/>
            <person name="Lecis R."/>
            <person name="Antuofermo E."/>
            <person name="Carcangiu L."/>
            <person name="Pittau M."/>
        </authorList>
    </citation>
    <scope>NUCLEOTIDE SEQUENCE [LARGE SCALE GENOMIC DNA]</scope>
    <source>
        <strain evidence="20">Isolate Sar1</strain>
    </source>
</reference>
<evidence type="ECO:0000313" key="19">
    <source>
        <dbReference type="EMBL" id="ACO58657.1"/>
    </source>
</evidence>
<keyword evidence="12 18" id="KW-0010">Activator</keyword>
<dbReference type="GO" id="GO:0006351">
    <property type="term" value="P:DNA-templated transcription"/>
    <property type="evidence" value="ECO:0007669"/>
    <property type="project" value="UniProtKB-UniRule"/>
</dbReference>
<dbReference type="GO" id="GO:0042025">
    <property type="term" value="C:host cell nucleus"/>
    <property type="evidence" value="ECO:0007669"/>
    <property type="project" value="UniProtKB-SubCell"/>
</dbReference>
<dbReference type="PIRSF" id="PIRSF003407">
    <property type="entry name" value="Papvi_E7"/>
    <property type="match status" value="1"/>
</dbReference>
<keyword evidence="7 18" id="KW-0863">Zinc-finger</keyword>
<dbReference type="InterPro" id="IPR000148">
    <property type="entry name" value="Papilloma_E7"/>
</dbReference>
<evidence type="ECO:0000256" key="2">
    <source>
        <dbReference type="ARBA" id="ARBA00022518"/>
    </source>
</evidence>
<organism evidence="19 20">
    <name type="scientific">Ovis aries papillomavirus 3</name>
    <dbReference type="NCBI Taxonomy" id="634772"/>
    <lineage>
        <taxon>Viruses</taxon>
        <taxon>Monodnaviria</taxon>
        <taxon>Shotokuvirae</taxon>
        <taxon>Cossaviricota</taxon>
        <taxon>Papovaviricetes</taxon>
        <taxon>Zurhausenvirales</taxon>
        <taxon>Papillomaviridae</taxon>
        <taxon>Firstpapillomavirinae</taxon>
        <taxon>Dyokappapapillomavirus</taxon>
        <taxon>Dyokappapapillomavirus 1</taxon>
    </lineage>
</organism>
<keyword evidence="8 18" id="KW-1114">Inhibition of host interferon signaling pathway by virus</keyword>
<dbReference type="Pfam" id="PF00527">
    <property type="entry name" value="E7"/>
    <property type="match status" value="1"/>
</dbReference>
<evidence type="ECO:0000256" key="6">
    <source>
        <dbReference type="ARBA" id="ARBA00022723"/>
    </source>
</evidence>
<dbReference type="GO" id="GO:0052170">
    <property type="term" value="P:symbiont-mediated suppression of host innate immune response"/>
    <property type="evidence" value="ECO:0007669"/>
    <property type="project" value="UniProtKB-KW"/>
</dbReference>
<keyword evidence="2 18" id="KW-0244">Early protein</keyword>
<keyword evidence="17 18" id="KW-1078">G1/S host cell cycle checkpoint dysregulation by virus</keyword>
<dbReference type="GO" id="GO:0030430">
    <property type="term" value="C:host cell cytoplasm"/>
    <property type="evidence" value="ECO:0007669"/>
    <property type="project" value="UniProtKB-SubCell"/>
</dbReference>
<keyword evidence="4 18" id="KW-0945">Host-virus interaction</keyword>
<comment type="PTM">
    <text evidence="18">Highly phosphorylated.</text>
</comment>
<evidence type="ECO:0000256" key="3">
    <source>
        <dbReference type="ARBA" id="ARBA00022562"/>
    </source>
</evidence>
<evidence type="ECO:0000256" key="14">
    <source>
        <dbReference type="ARBA" id="ARBA00023200"/>
    </source>
</evidence>
<feature type="short sequence motif" description="LXCXE motif; interaction with host RB1 and TMEM173/STING" evidence="18">
    <location>
        <begin position="22"/>
        <end position="26"/>
    </location>
</feature>
<evidence type="ECO:0000256" key="5">
    <source>
        <dbReference type="ARBA" id="ARBA00022632"/>
    </source>
</evidence>
<dbReference type="Gene3D" id="3.30.160.330">
    <property type="match status" value="1"/>
</dbReference>
<dbReference type="GO" id="GO:0019904">
    <property type="term" value="F:protein domain specific binding"/>
    <property type="evidence" value="ECO:0007669"/>
    <property type="project" value="UniProtKB-UniRule"/>
</dbReference>
<gene>
    <name evidence="18" type="primary">E7</name>
</gene>
<dbReference type="HAMAP" id="MF_04004">
    <property type="entry name" value="PPV_E7"/>
    <property type="match status" value="1"/>
</dbReference>
<evidence type="ECO:0000256" key="12">
    <source>
        <dbReference type="ARBA" id="ARBA00023159"/>
    </source>
</evidence>
<evidence type="ECO:0000256" key="8">
    <source>
        <dbReference type="ARBA" id="ARBA00022830"/>
    </source>
</evidence>
<comment type="domain">
    <text evidence="18">The E7 terminal domain is an intrinsically disordered domain, whose flexibility and conformational transitions confer target adaptability to the oncoprotein. It allows adaptation to a variety of protein targets and exposes the PEST degradation sequence that regulates its turnover in the cell.</text>
</comment>
<comment type="subcellular location">
    <subcellularLocation>
        <location evidence="18">Host cytoplasm</location>
    </subcellularLocation>
    <subcellularLocation>
        <location evidence="18">Host nucleus</location>
    </subcellularLocation>
    <text evidence="18">Predominantly found in the host nucleus.</text>
</comment>
<protein>
    <recommendedName>
        <fullName evidence="18">Protein E7</fullName>
    </recommendedName>
</protein>
<comment type="function">
    <text evidence="18">Plays a role in viral genome replication by driving entry of quiescent cells into the cell cycle. Stimulation of progression from G1 to S phase allows the virus to efficiently use the cellular DNA replicating machinery to achieve viral genome replication. E7 protein has both transforming and trans-activating activities. Induces the disassembly of the E2F1 transcription factor from RB1, with subsequent transcriptional activation of E2F1-regulated S-phase genes. Interferes with host histone deacetylation mediated by HDAC1 and HDAC2, leading to transcription activation. Plays also a role in the inhibition of both antiviral and antiproliferative functions of host interferon alpha. Interaction with host TMEM173/STING impairs the ability of TMEM173/STING to sense cytosolic DNA and promote the production of type I interferon (IFN-alpha and IFN-beta).</text>
</comment>
<comment type="similarity">
    <text evidence="18">Belongs to the papillomaviridae E7 protein family.</text>
</comment>
<evidence type="ECO:0000313" key="20">
    <source>
        <dbReference type="Proteomes" id="UP000052085"/>
    </source>
</evidence>
<keyword evidence="10 18" id="KW-0805">Transcription regulation</keyword>
<keyword evidence="9 18" id="KW-0862">Zinc</keyword>
<keyword evidence="15" id="KW-0922">Interferon antiviral system evasion</keyword>
<keyword evidence="3 18" id="KW-1048">Host nucleus</keyword>
<keyword evidence="20" id="KW-1185">Reference proteome</keyword>
<dbReference type="GO" id="GO:0039502">
    <property type="term" value="P:symbiont-mediated suppression of host type I interferon-mediated signaling pathway"/>
    <property type="evidence" value="ECO:0007669"/>
    <property type="project" value="UniProtKB-UniRule"/>
</dbReference>
<dbReference type="Proteomes" id="UP000052085">
    <property type="component" value="Segment"/>
</dbReference>
<keyword evidence="11 18" id="KW-0238">DNA-binding</keyword>
<dbReference type="EMBL" id="FJ796965">
    <property type="protein sequence ID" value="ACO58657.1"/>
    <property type="molecule type" value="Genomic_DNA"/>
</dbReference>
<keyword evidence="5 18" id="KW-1090">Inhibition of host innate immune response by virus</keyword>
<evidence type="ECO:0000256" key="13">
    <source>
        <dbReference type="ARBA" id="ARBA00023163"/>
    </source>
</evidence>
<evidence type="ECO:0000256" key="1">
    <source>
        <dbReference type="ARBA" id="ARBA00022504"/>
    </source>
</evidence>
<feature type="short sequence motif" description="Nuclear export signal" evidence="18">
    <location>
        <begin position="62"/>
        <end position="70"/>
    </location>
</feature>
<keyword evidence="14 18" id="KW-1035">Host cytoplasm</keyword>
<accession>D5FL26</accession>
<evidence type="ECO:0000256" key="10">
    <source>
        <dbReference type="ARBA" id="ARBA00023015"/>
    </source>
</evidence>
<evidence type="ECO:0000256" key="11">
    <source>
        <dbReference type="ARBA" id="ARBA00023125"/>
    </source>
</evidence>
<keyword evidence="6 18" id="KW-0479">Metal-binding</keyword>
<dbReference type="GO" id="GO:0008270">
    <property type="term" value="F:zinc ion binding"/>
    <property type="evidence" value="ECO:0007669"/>
    <property type="project" value="UniProtKB-KW"/>
</dbReference>
<sequence>MRGQQPTLPDIVLHEVPEPVSLYCDEQLEEEEEQPALYTLYTLCGRCCQRLKLTFRAFTQTKITLETLLLGDLDLFCPPCAA</sequence>
<name>D5FL26_9PAPI</name>
<feature type="zinc finger region" evidence="18">
    <location>
        <begin position="44"/>
        <end position="80"/>
    </location>
</feature>
<keyword evidence="13 18" id="KW-0804">Transcription</keyword>